<comment type="caution">
    <text evidence="2">The sequence shown here is derived from an EMBL/GenBank/DDBJ whole genome shotgun (WGS) entry which is preliminary data.</text>
</comment>
<reference evidence="2" key="1">
    <citation type="submission" date="2019-08" db="EMBL/GenBank/DDBJ databases">
        <authorList>
            <person name="Kucharzyk K."/>
            <person name="Murdoch R.W."/>
            <person name="Higgins S."/>
            <person name="Loffler F."/>
        </authorList>
    </citation>
    <scope>NUCLEOTIDE SEQUENCE</scope>
</reference>
<sequence>MLAGDFHHVGHIDKINGLIVRCYCDITLKLPPERFHGFSDIGFPKATGNIPSGDLFQACRCGEALCQYERKAGVAFPKNKGSPLTKGKLPPLARDLFDTDH</sequence>
<accession>A0A645CM86</accession>
<evidence type="ECO:0000256" key="1">
    <source>
        <dbReference type="SAM" id="MobiDB-lite"/>
    </source>
</evidence>
<protein>
    <submittedName>
        <fullName evidence="2">Uncharacterized protein</fullName>
    </submittedName>
</protein>
<dbReference type="EMBL" id="VSSQ01028443">
    <property type="protein sequence ID" value="MPM78170.1"/>
    <property type="molecule type" value="Genomic_DNA"/>
</dbReference>
<organism evidence="2">
    <name type="scientific">bioreactor metagenome</name>
    <dbReference type="NCBI Taxonomy" id="1076179"/>
    <lineage>
        <taxon>unclassified sequences</taxon>
        <taxon>metagenomes</taxon>
        <taxon>ecological metagenomes</taxon>
    </lineage>
</organism>
<name>A0A645CM86_9ZZZZ</name>
<gene>
    <name evidence="2" type="ORF">SDC9_125181</name>
</gene>
<feature type="region of interest" description="Disordered" evidence="1">
    <location>
        <begin position="78"/>
        <end position="101"/>
    </location>
</feature>
<evidence type="ECO:0000313" key="2">
    <source>
        <dbReference type="EMBL" id="MPM78170.1"/>
    </source>
</evidence>
<dbReference type="AlphaFoldDB" id="A0A645CM86"/>
<proteinExistence type="predicted"/>